<evidence type="ECO:0000259" key="1">
    <source>
        <dbReference type="Pfam" id="PF01695"/>
    </source>
</evidence>
<name>A0A173ZP43_9FIRM</name>
<dbReference type="NCBIfam" id="NF005992">
    <property type="entry name" value="PRK08116.1"/>
    <property type="match status" value="1"/>
</dbReference>
<dbReference type="AlphaFoldDB" id="A0A173ZP43"/>
<dbReference type="SUPFAM" id="SSF52540">
    <property type="entry name" value="P-loop containing nucleoside triphosphate hydrolases"/>
    <property type="match status" value="1"/>
</dbReference>
<proteinExistence type="predicted"/>
<sequence>MREEEKDFIGKDGLLYCGVCKEPKEAFLPKEIRFGHFDRHPSMCACMREEVAKEESRARKMEHHNTMERLKSRRFQNRNMLNWRFENDNGMNEKIELAKTYVEKWESVKEKNLGLFLWGSVGTGKSYMAGCIANALLDKEVSVHMTNFAKILNDLQAKYDGRNEYINYLCGFQLLIIDDLGVERGTEYGLEQLYNVVDSRYRTRKPFIVTTNLTLKEIKNTIDLSYKRIYDRVLEM</sequence>
<organism evidence="2 3">
    <name type="scientific">Faecalicatena contorta</name>
    <dbReference type="NCBI Taxonomy" id="39482"/>
    <lineage>
        <taxon>Bacteria</taxon>
        <taxon>Bacillati</taxon>
        <taxon>Bacillota</taxon>
        <taxon>Clostridia</taxon>
        <taxon>Lachnospirales</taxon>
        <taxon>Lachnospiraceae</taxon>
        <taxon>Faecalicatena</taxon>
    </lineage>
</organism>
<evidence type="ECO:0000313" key="3">
    <source>
        <dbReference type="Proteomes" id="UP000095544"/>
    </source>
</evidence>
<protein>
    <submittedName>
        <fullName evidence="2">DNA replication protein dnaC</fullName>
    </submittedName>
</protein>
<dbReference type="PANTHER" id="PTHR30050">
    <property type="entry name" value="CHROMOSOMAL REPLICATION INITIATOR PROTEIN DNAA"/>
    <property type="match status" value="1"/>
</dbReference>
<feature type="domain" description="IstB-like ATP-binding" evidence="1">
    <location>
        <begin position="52"/>
        <end position="222"/>
    </location>
</feature>
<evidence type="ECO:0000313" key="2">
    <source>
        <dbReference type="EMBL" id="CUN76985.1"/>
    </source>
</evidence>
<gene>
    <name evidence="2" type="primary">dnaC_2</name>
    <name evidence="2" type="ORF">ERS852491_00452</name>
</gene>
<dbReference type="GO" id="GO:0006260">
    <property type="term" value="P:DNA replication"/>
    <property type="evidence" value="ECO:0007669"/>
    <property type="project" value="TreeGrafter"/>
</dbReference>
<dbReference type="Proteomes" id="UP000095544">
    <property type="component" value="Unassembled WGS sequence"/>
</dbReference>
<dbReference type="EMBL" id="CYZU01000003">
    <property type="protein sequence ID" value="CUN76985.1"/>
    <property type="molecule type" value="Genomic_DNA"/>
</dbReference>
<dbReference type="Gene3D" id="3.40.50.300">
    <property type="entry name" value="P-loop containing nucleotide triphosphate hydrolases"/>
    <property type="match status" value="1"/>
</dbReference>
<dbReference type="PANTHER" id="PTHR30050:SF4">
    <property type="entry name" value="ATP-BINDING PROTEIN RV3427C IN INSERTION SEQUENCE-RELATED"/>
    <property type="match status" value="1"/>
</dbReference>
<dbReference type="GO" id="GO:0005524">
    <property type="term" value="F:ATP binding"/>
    <property type="evidence" value="ECO:0007669"/>
    <property type="project" value="InterPro"/>
</dbReference>
<dbReference type="RefSeq" id="WP_173020109.1">
    <property type="nucleotide sequence ID" value="NZ_CYZU01000003.1"/>
</dbReference>
<accession>A0A173ZP43</accession>
<reference evidence="2 3" key="1">
    <citation type="submission" date="2015-09" db="EMBL/GenBank/DDBJ databases">
        <authorList>
            <consortium name="Pathogen Informatics"/>
        </authorList>
    </citation>
    <scope>NUCLEOTIDE SEQUENCE [LARGE SCALE GENOMIC DNA]</scope>
    <source>
        <strain evidence="2 3">2789STDY5834876</strain>
    </source>
</reference>
<dbReference type="InterPro" id="IPR002611">
    <property type="entry name" value="IstB_ATP-bd"/>
</dbReference>
<dbReference type="InterPro" id="IPR027417">
    <property type="entry name" value="P-loop_NTPase"/>
</dbReference>
<dbReference type="CDD" id="cd00009">
    <property type="entry name" value="AAA"/>
    <property type="match status" value="1"/>
</dbReference>
<dbReference type="STRING" id="39482.ERS852491_00452"/>
<dbReference type="Pfam" id="PF01695">
    <property type="entry name" value="IstB_IS21"/>
    <property type="match status" value="1"/>
</dbReference>